<dbReference type="EMBL" id="BARS01049100">
    <property type="protein sequence ID" value="GAG29572.1"/>
    <property type="molecule type" value="Genomic_DNA"/>
</dbReference>
<name>X0X2D4_9ZZZZ</name>
<sequence length="35" mass="4058">MDSRFRGNDKIRLIFINYFFYFGGGADGNGAFINY</sequence>
<feature type="non-terminal residue" evidence="1">
    <location>
        <position position="35"/>
    </location>
</feature>
<accession>X0X2D4</accession>
<dbReference type="AlphaFoldDB" id="X0X2D4"/>
<comment type="caution">
    <text evidence="1">The sequence shown here is derived from an EMBL/GenBank/DDBJ whole genome shotgun (WGS) entry which is preliminary data.</text>
</comment>
<gene>
    <name evidence="1" type="ORF">S01H1_73478</name>
</gene>
<organism evidence="1">
    <name type="scientific">marine sediment metagenome</name>
    <dbReference type="NCBI Taxonomy" id="412755"/>
    <lineage>
        <taxon>unclassified sequences</taxon>
        <taxon>metagenomes</taxon>
        <taxon>ecological metagenomes</taxon>
    </lineage>
</organism>
<reference evidence="1" key="1">
    <citation type="journal article" date="2014" name="Front. Microbiol.">
        <title>High frequency of phylogenetically diverse reductive dehalogenase-homologous genes in deep subseafloor sedimentary metagenomes.</title>
        <authorList>
            <person name="Kawai M."/>
            <person name="Futagami T."/>
            <person name="Toyoda A."/>
            <person name="Takaki Y."/>
            <person name="Nishi S."/>
            <person name="Hori S."/>
            <person name="Arai W."/>
            <person name="Tsubouchi T."/>
            <person name="Morono Y."/>
            <person name="Uchiyama I."/>
            <person name="Ito T."/>
            <person name="Fujiyama A."/>
            <person name="Inagaki F."/>
            <person name="Takami H."/>
        </authorList>
    </citation>
    <scope>NUCLEOTIDE SEQUENCE</scope>
    <source>
        <strain evidence="1">Expedition CK06-06</strain>
    </source>
</reference>
<proteinExistence type="predicted"/>
<evidence type="ECO:0000313" key="1">
    <source>
        <dbReference type="EMBL" id="GAG29572.1"/>
    </source>
</evidence>
<protein>
    <submittedName>
        <fullName evidence="1">Uncharacterized protein</fullName>
    </submittedName>
</protein>